<proteinExistence type="predicted"/>
<evidence type="ECO:0000313" key="1">
    <source>
        <dbReference type="EMBL" id="OTF79665.1"/>
    </source>
</evidence>
<evidence type="ECO:0000313" key="2">
    <source>
        <dbReference type="Proteomes" id="UP000194236"/>
    </source>
</evidence>
<protein>
    <submittedName>
        <fullName evidence="1">Uncharacterized protein</fullName>
    </submittedName>
</protein>
<name>A0A1Y3BKG8_EURMA</name>
<dbReference type="OrthoDB" id="191139at2759"/>
<organism evidence="1 2">
    <name type="scientific">Euroglyphus maynei</name>
    <name type="common">Mayne's house dust mite</name>
    <dbReference type="NCBI Taxonomy" id="6958"/>
    <lineage>
        <taxon>Eukaryota</taxon>
        <taxon>Metazoa</taxon>
        <taxon>Ecdysozoa</taxon>
        <taxon>Arthropoda</taxon>
        <taxon>Chelicerata</taxon>
        <taxon>Arachnida</taxon>
        <taxon>Acari</taxon>
        <taxon>Acariformes</taxon>
        <taxon>Sarcoptiformes</taxon>
        <taxon>Astigmata</taxon>
        <taxon>Psoroptidia</taxon>
        <taxon>Analgoidea</taxon>
        <taxon>Pyroglyphidae</taxon>
        <taxon>Pyroglyphinae</taxon>
        <taxon>Euroglyphus</taxon>
    </lineage>
</organism>
<dbReference type="AlphaFoldDB" id="A0A1Y3BKG8"/>
<dbReference type="Proteomes" id="UP000194236">
    <property type="component" value="Unassembled WGS sequence"/>
</dbReference>
<comment type="caution">
    <text evidence="1">The sequence shown here is derived from an EMBL/GenBank/DDBJ whole genome shotgun (WGS) entry which is preliminary data.</text>
</comment>
<dbReference type="Gene3D" id="3.40.50.720">
    <property type="entry name" value="NAD(P)-binding Rossmann-like Domain"/>
    <property type="match status" value="1"/>
</dbReference>
<sequence length="69" mass="7776">MACRNVDKGKQCAEWVCEKIQAEGIVTTVITVEQCDLSSFDSVVRFCNRLKRSSIIKRIDYLICFAAAT</sequence>
<reference evidence="1 2" key="1">
    <citation type="submission" date="2017-03" db="EMBL/GenBank/DDBJ databases">
        <title>Genome Survey of Euroglyphus maynei.</title>
        <authorList>
            <person name="Arlian L.G."/>
            <person name="Morgan M.S."/>
            <person name="Rider S.D."/>
        </authorList>
    </citation>
    <scope>NUCLEOTIDE SEQUENCE [LARGE SCALE GENOMIC DNA]</scope>
    <source>
        <strain evidence="1">Arlian Lab</strain>
        <tissue evidence="1">Whole body</tissue>
    </source>
</reference>
<gene>
    <name evidence="1" type="ORF">BLA29_015006</name>
</gene>
<feature type="non-terminal residue" evidence="1">
    <location>
        <position position="69"/>
    </location>
</feature>
<accession>A0A1Y3BKG8</accession>
<keyword evidence="2" id="KW-1185">Reference proteome</keyword>
<dbReference type="EMBL" id="MUJZ01021941">
    <property type="protein sequence ID" value="OTF79665.1"/>
    <property type="molecule type" value="Genomic_DNA"/>
</dbReference>